<dbReference type="SUPFAM" id="SSF103473">
    <property type="entry name" value="MFS general substrate transporter"/>
    <property type="match status" value="1"/>
</dbReference>
<gene>
    <name evidence="9" type="ORF">BJ984_001386</name>
</gene>
<keyword evidence="4 8" id="KW-0812">Transmembrane</keyword>
<proteinExistence type="predicted"/>
<feature type="transmembrane region" description="Helical" evidence="8">
    <location>
        <begin position="271"/>
        <end position="289"/>
    </location>
</feature>
<feature type="transmembrane region" description="Helical" evidence="8">
    <location>
        <begin position="325"/>
        <end position="351"/>
    </location>
</feature>
<evidence type="ECO:0000256" key="3">
    <source>
        <dbReference type="ARBA" id="ARBA00022475"/>
    </source>
</evidence>
<feature type="transmembrane region" description="Helical" evidence="8">
    <location>
        <begin position="58"/>
        <end position="74"/>
    </location>
</feature>
<dbReference type="Pfam" id="PF05977">
    <property type="entry name" value="MFS_3"/>
    <property type="match status" value="1"/>
</dbReference>
<feature type="transmembrane region" description="Helical" evidence="8">
    <location>
        <begin position="301"/>
        <end position="319"/>
    </location>
</feature>
<sequence length="429" mass="44789">MNRRSRISEPWRSDFRRFWSAEATSLTGEQIREFAVPLLAITVLGASAADLGVIGLVQWLPFLLLALPLGVIADRSRRRRLIILSQWSRAVLMLTVVVAAVLGGLTLPLLIALVAALGGFAVLYEVCYQSVVPSLVPQPALQGANARLQATASAAEIGGPGIAGVLAQAFGAPAALVATTIGYVVSGSAVASIRTPEPSPETLSDSESRRGRRPGAEFVGELRDGIRHVVHDRYLLANVGFSALYNPFAQWIVVLFTLHCIRVLGLDAGQIGLVFSLGAAGALAAAAMTPTLTRRFRAGRVLLCCAAVECGVLMVIPLVDASWGTPAIIAVLAGVWALNGAGTGVSSVLLVTIRQLRTPSWLLGRVNASMRTVTYGSISIGALAGGLAGEWLGTRAGIALGAGLCLVTVAWVALSPLARIRSVDELAVV</sequence>
<evidence type="ECO:0000256" key="6">
    <source>
        <dbReference type="ARBA" id="ARBA00023136"/>
    </source>
</evidence>
<name>A0A852SN24_9MICO</name>
<evidence type="ECO:0000313" key="9">
    <source>
        <dbReference type="EMBL" id="NYD70228.1"/>
    </source>
</evidence>
<evidence type="ECO:0000256" key="5">
    <source>
        <dbReference type="ARBA" id="ARBA00022989"/>
    </source>
</evidence>
<evidence type="ECO:0000256" key="8">
    <source>
        <dbReference type="SAM" id="Phobius"/>
    </source>
</evidence>
<organism evidence="9 10">
    <name type="scientific">Herbiconiux flava</name>
    <dbReference type="NCBI Taxonomy" id="881268"/>
    <lineage>
        <taxon>Bacteria</taxon>
        <taxon>Bacillati</taxon>
        <taxon>Actinomycetota</taxon>
        <taxon>Actinomycetes</taxon>
        <taxon>Micrococcales</taxon>
        <taxon>Microbacteriaceae</taxon>
        <taxon>Herbiconiux</taxon>
    </lineage>
</organism>
<keyword evidence="10" id="KW-1185">Reference proteome</keyword>
<feature type="transmembrane region" description="Helical" evidence="8">
    <location>
        <begin position="243"/>
        <end position="265"/>
    </location>
</feature>
<evidence type="ECO:0000256" key="7">
    <source>
        <dbReference type="SAM" id="MobiDB-lite"/>
    </source>
</evidence>
<evidence type="ECO:0000313" key="10">
    <source>
        <dbReference type="Proteomes" id="UP000549913"/>
    </source>
</evidence>
<keyword evidence="5 8" id="KW-1133">Transmembrane helix</keyword>
<dbReference type="GO" id="GO:0005886">
    <property type="term" value="C:plasma membrane"/>
    <property type="evidence" value="ECO:0007669"/>
    <property type="project" value="UniProtKB-SubCell"/>
</dbReference>
<comment type="subcellular location">
    <subcellularLocation>
        <location evidence="1">Cell membrane</location>
        <topology evidence="1">Multi-pass membrane protein</topology>
    </subcellularLocation>
</comment>
<keyword evidence="3" id="KW-1003">Cell membrane</keyword>
<comment type="caution">
    <text evidence="9">The sequence shown here is derived from an EMBL/GenBank/DDBJ whole genome shotgun (WGS) entry which is preliminary data.</text>
</comment>
<evidence type="ECO:0000256" key="1">
    <source>
        <dbReference type="ARBA" id="ARBA00004651"/>
    </source>
</evidence>
<feature type="transmembrane region" description="Helical" evidence="8">
    <location>
        <begin position="398"/>
        <end position="418"/>
    </location>
</feature>
<accession>A0A852SN24</accession>
<feature type="region of interest" description="Disordered" evidence="7">
    <location>
        <begin position="193"/>
        <end position="214"/>
    </location>
</feature>
<dbReference type="RefSeq" id="WP_179547415.1">
    <property type="nucleotide sequence ID" value="NZ_BSEW01000001.1"/>
</dbReference>
<dbReference type="CDD" id="cd06173">
    <property type="entry name" value="MFS_MefA_like"/>
    <property type="match status" value="1"/>
</dbReference>
<dbReference type="InterPro" id="IPR036259">
    <property type="entry name" value="MFS_trans_sf"/>
</dbReference>
<protein>
    <submittedName>
        <fullName evidence="9">MFS family permease</fullName>
    </submittedName>
</protein>
<keyword evidence="2" id="KW-0813">Transport</keyword>
<dbReference type="EMBL" id="JACCBM010000001">
    <property type="protein sequence ID" value="NYD70228.1"/>
    <property type="molecule type" value="Genomic_DNA"/>
</dbReference>
<dbReference type="Gene3D" id="1.20.1250.20">
    <property type="entry name" value="MFS general substrate transporter like domains"/>
    <property type="match status" value="1"/>
</dbReference>
<evidence type="ECO:0000256" key="2">
    <source>
        <dbReference type="ARBA" id="ARBA00022448"/>
    </source>
</evidence>
<dbReference type="Proteomes" id="UP000549913">
    <property type="component" value="Unassembled WGS sequence"/>
</dbReference>
<dbReference type="PANTHER" id="PTHR23513:SF6">
    <property type="entry name" value="MAJOR FACILITATOR SUPERFAMILY ASSOCIATED DOMAIN-CONTAINING PROTEIN"/>
    <property type="match status" value="1"/>
</dbReference>
<evidence type="ECO:0000256" key="4">
    <source>
        <dbReference type="ARBA" id="ARBA00022692"/>
    </source>
</evidence>
<dbReference type="InterPro" id="IPR010290">
    <property type="entry name" value="TM_effector"/>
</dbReference>
<dbReference type="PANTHER" id="PTHR23513">
    <property type="entry name" value="INTEGRAL MEMBRANE EFFLUX PROTEIN-RELATED"/>
    <property type="match status" value="1"/>
</dbReference>
<reference evidence="9 10" key="1">
    <citation type="submission" date="2020-07" db="EMBL/GenBank/DDBJ databases">
        <title>Sequencing the genomes of 1000 actinobacteria strains.</title>
        <authorList>
            <person name="Klenk H.-P."/>
        </authorList>
    </citation>
    <scope>NUCLEOTIDE SEQUENCE [LARGE SCALE GENOMIC DNA]</scope>
    <source>
        <strain evidence="9 10">DSM 26474</strain>
    </source>
</reference>
<keyword evidence="6 8" id="KW-0472">Membrane</keyword>
<feature type="transmembrane region" description="Helical" evidence="8">
    <location>
        <begin position="372"/>
        <end position="392"/>
    </location>
</feature>
<dbReference type="AlphaFoldDB" id="A0A852SN24"/>